<protein>
    <submittedName>
        <fullName evidence="1">F-box family protein</fullName>
    </submittedName>
</protein>
<keyword evidence="2" id="KW-1185">Reference proteome</keyword>
<accession>A0A392TLC8</accession>
<feature type="non-terminal residue" evidence="1">
    <location>
        <position position="59"/>
    </location>
</feature>
<dbReference type="AlphaFoldDB" id="A0A392TLC8"/>
<dbReference type="Proteomes" id="UP000265520">
    <property type="component" value="Unassembled WGS sequence"/>
</dbReference>
<name>A0A392TLC8_9FABA</name>
<evidence type="ECO:0000313" key="1">
    <source>
        <dbReference type="EMBL" id="MCI61979.1"/>
    </source>
</evidence>
<reference evidence="1 2" key="1">
    <citation type="journal article" date="2018" name="Front. Plant Sci.">
        <title>Red Clover (Trifolium pratense) and Zigzag Clover (T. medium) - A Picture of Genomic Similarities and Differences.</title>
        <authorList>
            <person name="Dluhosova J."/>
            <person name="Istvanek J."/>
            <person name="Nedelnik J."/>
            <person name="Repkova J."/>
        </authorList>
    </citation>
    <scope>NUCLEOTIDE SEQUENCE [LARGE SCALE GENOMIC DNA]</scope>
    <source>
        <strain evidence="2">cv. 10/8</strain>
        <tissue evidence="1">Leaf</tissue>
    </source>
</reference>
<comment type="caution">
    <text evidence="1">The sequence shown here is derived from an EMBL/GenBank/DDBJ whole genome shotgun (WGS) entry which is preliminary data.</text>
</comment>
<proteinExistence type="predicted"/>
<dbReference type="EMBL" id="LXQA010610069">
    <property type="protein sequence ID" value="MCI61979.1"/>
    <property type="molecule type" value="Genomic_DNA"/>
</dbReference>
<organism evidence="1 2">
    <name type="scientific">Trifolium medium</name>
    <dbReference type="NCBI Taxonomy" id="97028"/>
    <lineage>
        <taxon>Eukaryota</taxon>
        <taxon>Viridiplantae</taxon>
        <taxon>Streptophyta</taxon>
        <taxon>Embryophyta</taxon>
        <taxon>Tracheophyta</taxon>
        <taxon>Spermatophyta</taxon>
        <taxon>Magnoliopsida</taxon>
        <taxon>eudicotyledons</taxon>
        <taxon>Gunneridae</taxon>
        <taxon>Pentapetalae</taxon>
        <taxon>rosids</taxon>
        <taxon>fabids</taxon>
        <taxon>Fabales</taxon>
        <taxon>Fabaceae</taxon>
        <taxon>Papilionoideae</taxon>
        <taxon>50 kb inversion clade</taxon>
        <taxon>NPAAA clade</taxon>
        <taxon>Hologalegina</taxon>
        <taxon>IRL clade</taxon>
        <taxon>Trifolieae</taxon>
        <taxon>Trifolium</taxon>
    </lineage>
</organism>
<sequence length="59" mass="6669">MVVASCYDLNQERSIVRILSLDDNVWRDIESFPVVPLHLDNAVVQSYPCVGVYVSDTLN</sequence>
<evidence type="ECO:0000313" key="2">
    <source>
        <dbReference type="Proteomes" id="UP000265520"/>
    </source>
</evidence>